<reference evidence="8" key="1">
    <citation type="journal article" date="2019" name="Int. J. Syst. Evol. Microbiol.">
        <title>The Global Catalogue of Microorganisms (GCM) 10K type strain sequencing project: providing services to taxonomists for standard genome sequencing and annotation.</title>
        <authorList>
            <consortium name="The Broad Institute Genomics Platform"/>
            <consortium name="The Broad Institute Genome Sequencing Center for Infectious Disease"/>
            <person name="Wu L."/>
            <person name="Ma J."/>
        </authorList>
    </citation>
    <scope>NUCLEOTIDE SEQUENCE [LARGE SCALE GENOMIC DNA]</scope>
    <source>
        <strain evidence="8">JCM 17555</strain>
    </source>
</reference>
<feature type="domain" description="Alcohol dehydrogenase iron-type/glycerol dehydrogenase GldA" evidence="5">
    <location>
        <begin position="14"/>
        <end position="184"/>
    </location>
</feature>
<dbReference type="Gene3D" id="3.30.1050.10">
    <property type="entry name" value="SCP2 sterol-binding domain"/>
    <property type="match status" value="1"/>
</dbReference>
<dbReference type="Pfam" id="PF00465">
    <property type="entry name" value="Fe-ADH"/>
    <property type="match status" value="1"/>
</dbReference>
<dbReference type="InterPro" id="IPR056798">
    <property type="entry name" value="ADH_Fe_C"/>
</dbReference>
<name>A0ABP7PV40_9GAMM</name>
<dbReference type="InterPro" id="IPR036527">
    <property type="entry name" value="SCP2_sterol-bd_dom_sf"/>
</dbReference>
<keyword evidence="8" id="KW-1185">Reference proteome</keyword>
<dbReference type="SUPFAM" id="SSF55718">
    <property type="entry name" value="SCP-like"/>
    <property type="match status" value="1"/>
</dbReference>
<evidence type="ECO:0000259" key="5">
    <source>
        <dbReference type="Pfam" id="PF00465"/>
    </source>
</evidence>
<evidence type="ECO:0000259" key="6">
    <source>
        <dbReference type="Pfam" id="PF25137"/>
    </source>
</evidence>
<keyword evidence="4" id="KW-0520">NAD</keyword>
<evidence type="ECO:0000256" key="1">
    <source>
        <dbReference type="ARBA" id="ARBA00001962"/>
    </source>
</evidence>
<dbReference type="InterPro" id="IPR001670">
    <property type="entry name" value="ADH_Fe/GldA"/>
</dbReference>
<comment type="cofactor">
    <cofactor evidence="1">
        <name>Fe cation</name>
        <dbReference type="ChEBI" id="CHEBI:24875"/>
    </cofactor>
</comment>
<accession>A0ABP7PV40</accession>
<evidence type="ECO:0000313" key="8">
    <source>
        <dbReference type="Proteomes" id="UP001501337"/>
    </source>
</evidence>
<dbReference type="RefSeq" id="WP_344808094.1">
    <property type="nucleotide sequence ID" value="NZ_BAABBO010000014.1"/>
</dbReference>
<evidence type="ECO:0000256" key="2">
    <source>
        <dbReference type="ARBA" id="ARBA00007358"/>
    </source>
</evidence>
<keyword evidence="3" id="KW-0560">Oxidoreductase</keyword>
<dbReference type="PANTHER" id="PTHR11496">
    <property type="entry name" value="ALCOHOL DEHYDROGENASE"/>
    <property type="match status" value="1"/>
</dbReference>
<dbReference type="SUPFAM" id="SSF56796">
    <property type="entry name" value="Dehydroquinate synthase-like"/>
    <property type="match status" value="1"/>
</dbReference>
<dbReference type="PROSITE" id="PS00060">
    <property type="entry name" value="ADH_IRON_2"/>
    <property type="match status" value="1"/>
</dbReference>
<dbReference type="Pfam" id="PF25137">
    <property type="entry name" value="ADH_Fe_C"/>
    <property type="match status" value="1"/>
</dbReference>
<sequence length="593" mass="63243">MPAKLPEFFEFSMPSRVIYGANIVDDLDEAIAGFGLRKAMLVTDGVIVDLGLADRLKASLAGKNVVIGEVFSDVPANSTIATVERCAERIRSSRCNMIIGLGGGSVMDTAKVANILAVKGGRAEDHMGAYLLGDAELLPLILIPTTAGTGSEVTKVAIIADPEKNIKLPFAETQFFPQLAILDPTLTTSMPPGLTAATGMDALTHAIEAYVSREAQPASDALALYVIRLVNDSLLDACREPANLEFRGRMLVASCLAGMAFTQSMVGMVHGISHALGGVYHIPHGLANALVLPEVMTYNMSTCSSRYADVAEAMRIELPKPVATARNLLNLAGLRKMGAIVDKGRFVDDIVRKAEAHAAVARIRELLGQLATVAALPLNLVNAGVDTDFAKFDLVVEAAMMDGSMLYNPKEVTADSVAAVLKTLHARKPSPVSYLPPVTASVAAADGKAPEKARVFTDSAMIYDVLGNFYKSLIENEELGPRLLNSNLVVQFRYSDPKAVITLDASGSEVVLFLGDVFDGVPEVTMSMKADFAHAFWQGKANFLTALTRRQVTSKGNVPKAVKLLPILKPAYELYPEHLKSHGHGHLILAPAG</sequence>
<dbReference type="Gene3D" id="3.40.50.1970">
    <property type="match status" value="1"/>
</dbReference>
<dbReference type="CDD" id="cd14865">
    <property type="entry name" value="Fe-ADH-like"/>
    <property type="match status" value="1"/>
</dbReference>
<dbReference type="PANTHER" id="PTHR11496:SF102">
    <property type="entry name" value="ALCOHOL DEHYDROGENASE 4"/>
    <property type="match status" value="1"/>
</dbReference>
<dbReference type="InterPro" id="IPR018211">
    <property type="entry name" value="ADH_Fe_CS"/>
</dbReference>
<dbReference type="Proteomes" id="UP001501337">
    <property type="component" value="Unassembled WGS sequence"/>
</dbReference>
<dbReference type="PROSITE" id="PS00913">
    <property type="entry name" value="ADH_IRON_1"/>
    <property type="match status" value="1"/>
</dbReference>
<comment type="similarity">
    <text evidence="2">Belongs to the iron-containing alcohol dehydrogenase family.</text>
</comment>
<protein>
    <recommendedName>
        <fullName evidence="9">Alcohol dehydrogenase class IV</fullName>
    </recommendedName>
</protein>
<dbReference type="EMBL" id="BAABBO010000014">
    <property type="protein sequence ID" value="GAA3971766.1"/>
    <property type="molecule type" value="Genomic_DNA"/>
</dbReference>
<organism evidence="7 8">
    <name type="scientific">Allohahella marinimesophila</name>
    <dbReference type="NCBI Taxonomy" id="1054972"/>
    <lineage>
        <taxon>Bacteria</taxon>
        <taxon>Pseudomonadati</taxon>
        <taxon>Pseudomonadota</taxon>
        <taxon>Gammaproteobacteria</taxon>
        <taxon>Oceanospirillales</taxon>
        <taxon>Hahellaceae</taxon>
        <taxon>Allohahella</taxon>
    </lineage>
</organism>
<feature type="domain" description="Fe-containing alcohol dehydrogenase-like C-terminal" evidence="6">
    <location>
        <begin position="195"/>
        <end position="317"/>
    </location>
</feature>
<evidence type="ECO:0000313" key="7">
    <source>
        <dbReference type="EMBL" id="GAA3971766.1"/>
    </source>
</evidence>
<dbReference type="InterPro" id="IPR039697">
    <property type="entry name" value="Alcohol_dehydrogenase_Fe"/>
</dbReference>
<evidence type="ECO:0000256" key="4">
    <source>
        <dbReference type="ARBA" id="ARBA00023027"/>
    </source>
</evidence>
<dbReference type="Gene3D" id="1.20.1090.10">
    <property type="entry name" value="Dehydroquinate synthase-like - alpha domain"/>
    <property type="match status" value="1"/>
</dbReference>
<comment type="caution">
    <text evidence="7">The sequence shown here is derived from an EMBL/GenBank/DDBJ whole genome shotgun (WGS) entry which is preliminary data.</text>
</comment>
<proteinExistence type="inferred from homology"/>
<gene>
    <name evidence="7" type="ORF">GCM10022278_31430</name>
</gene>
<evidence type="ECO:0000256" key="3">
    <source>
        <dbReference type="ARBA" id="ARBA00023002"/>
    </source>
</evidence>
<evidence type="ECO:0008006" key="9">
    <source>
        <dbReference type="Google" id="ProtNLM"/>
    </source>
</evidence>